<dbReference type="AlphaFoldDB" id="A0A4Y2IKI6"/>
<dbReference type="EMBL" id="BGPR01002691">
    <property type="protein sequence ID" value="GBM77466.1"/>
    <property type="molecule type" value="Genomic_DNA"/>
</dbReference>
<gene>
    <name evidence="1" type="ORF">AVEN_141845_1</name>
</gene>
<reference evidence="1 2" key="1">
    <citation type="journal article" date="2019" name="Sci. Rep.">
        <title>Orb-weaving spider Araneus ventricosus genome elucidates the spidroin gene catalogue.</title>
        <authorList>
            <person name="Kono N."/>
            <person name="Nakamura H."/>
            <person name="Ohtoshi R."/>
            <person name="Moran D.A.P."/>
            <person name="Shinohara A."/>
            <person name="Yoshida Y."/>
            <person name="Fujiwara M."/>
            <person name="Mori M."/>
            <person name="Tomita M."/>
            <person name="Arakawa K."/>
        </authorList>
    </citation>
    <scope>NUCLEOTIDE SEQUENCE [LARGE SCALE GENOMIC DNA]</scope>
</reference>
<accession>A0A4Y2IKI6</accession>
<dbReference type="Proteomes" id="UP000499080">
    <property type="component" value="Unassembled WGS sequence"/>
</dbReference>
<evidence type="ECO:0000313" key="1">
    <source>
        <dbReference type="EMBL" id="GBM77466.1"/>
    </source>
</evidence>
<organism evidence="1 2">
    <name type="scientific">Araneus ventricosus</name>
    <name type="common">Orbweaver spider</name>
    <name type="synonym">Epeira ventricosa</name>
    <dbReference type="NCBI Taxonomy" id="182803"/>
    <lineage>
        <taxon>Eukaryota</taxon>
        <taxon>Metazoa</taxon>
        <taxon>Ecdysozoa</taxon>
        <taxon>Arthropoda</taxon>
        <taxon>Chelicerata</taxon>
        <taxon>Arachnida</taxon>
        <taxon>Araneae</taxon>
        <taxon>Araneomorphae</taxon>
        <taxon>Entelegynae</taxon>
        <taxon>Araneoidea</taxon>
        <taxon>Araneidae</taxon>
        <taxon>Araneus</taxon>
    </lineage>
</organism>
<proteinExistence type="predicted"/>
<comment type="caution">
    <text evidence="1">The sequence shown here is derived from an EMBL/GenBank/DDBJ whole genome shotgun (WGS) entry which is preliminary data.</text>
</comment>
<evidence type="ECO:0000313" key="2">
    <source>
        <dbReference type="Proteomes" id="UP000499080"/>
    </source>
</evidence>
<name>A0A4Y2IKI6_ARAVE</name>
<protein>
    <submittedName>
        <fullName evidence="1">Uncharacterized protein</fullName>
    </submittedName>
</protein>
<keyword evidence="2" id="KW-1185">Reference proteome</keyword>
<sequence>MKALTPFRCLLYGVRVFYLRCSNFQDLQRKAAGVVLEVKIQRWYFDDDYRHRFLIGKYSDAVPDEQDNVTVNSIDLREEWGENLFSVQKAELNNFLRRYQNTFHQERDATPYIEYYINTEDDPPVSVPPYKMSLAKKGYEKNLMIF</sequence>